<proteinExistence type="predicted"/>
<gene>
    <name evidence="2" type="ORF">T10_7437</name>
</gene>
<accession>A0A0V1M9W2</accession>
<dbReference type="EMBL" id="JYDO01000165">
    <property type="protein sequence ID" value="KRZ68444.1"/>
    <property type="molecule type" value="Genomic_DNA"/>
</dbReference>
<protein>
    <submittedName>
        <fullName evidence="2">Uncharacterized protein</fullName>
    </submittedName>
</protein>
<dbReference type="OrthoDB" id="5927706at2759"/>
<sequence>LTRHFVRVHGCHSVQWQYRCRKCNTEFLPADHRYPLRVVNTHVRNCVSRREITRKLGEREDLHGVRCDLCDYVGVSKRAVGMHRHRHANENTMLITGAAAQIEALSKQVGDIRVAGDYGTAAVFVEARIRTWAHLEKEILAYRLQGYSVTYGAIVVGSLETCDPKNDAILKRISVVSERIYRRHLGLPDLLPKTGTNRRPVGTTVTDPPMISVRRSAIPSALRRQVGSAWNDATRLPSECLCSVVSCSANRAMALQDPPSLEQRQSRPVSSLHQRGKTSNRKRRQRNHDS</sequence>
<name>A0A0V1M9W2_9BILA</name>
<feature type="compositionally biased region" description="Basic residues" evidence="1">
    <location>
        <begin position="274"/>
        <end position="290"/>
    </location>
</feature>
<evidence type="ECO:0000256" key="1">
    <source>
        <dbReference type="SAM" id="MobiDB-lite"/>
    </source>
</evidence>
<feature type="region of interest" description="Disordered" evidence="1">
    <location>
        <begin position="256"/>
        <end position="290"/>
    </location>
</feature>
<comment type="caution">
    <text evidence="2">The sequence shown here is derived from an EMBL/GenBank/DDBJ whole genome shotgun (WGS) entry which is preliminary data.</text>
</comment>
<dbReference type="Proteomes" id="UP000054843">
    <property type="component" value="Unassembled WGS sequence"/>
</dbReference>
<feature type="non-terminal residue" evidence="2">
    <location>
        <position position="1"/>
    </location>
</feature>
<reference evidence="2 3" key="1">
    <citation type="submission" date="2015-01" db="EMBL/GenBank/DDBJ databases">
        <title>Evolution of Trichinella species and genotypes.</title>
        <authorList>
            <person name="Korhonen P.K."/>
            <person name="Edoardo P."/>
            <person name="Giuseppe L.R."/>
            <person name="Gasser R.B."/>
        </authorList>
    </citation>
    <scope>NUCLEOTIDE SEQUENCE [LARGE SCALE GENOMIC DNA]</scope>
    <source>
        <strain evidence="2">ISS1980</strain>
    </source>
</reference>
<feature type="compositionally biased region" description="Polar residues" evidence="1">
    <location>
        <begin position="262"/>
        <end position="273"/>
    </location>
</feature>
<evidence type="ECO:0000313" key="3">
    <source>
        <dbReference type="Proteomes" id="UP000054843"/>
    </source>
</evidence>
<feature type="non-terminal residue" evidence="2">
    <location>
        <position position="290"/>
    </location>
</feature>
<evidence type="ECO:0000313" key="2">
    <source>
        <dbReference type="EMBL" id="KRZ68444.1"/>
    </source>
</evidence>
<dbReference type="AlphaFoldDB" id="A0A0V1M9W2"/>
<keyword evidence="3" id="KW-1185">Reference proteome</keyword>
<organism evidence="2 3">
    <name type="scientific">Trichinella papuae</name>
    <dbReference type="NCBI Taxonomy" id="268474"/>
    <lineage>
        <taxon>Eukaryota</taxon>
        <taxon>Metazoa</taxon>
        <taxon>Ecdysozoa</taxon>
        <taxon>Nematoda</taxon>
        <taxon>Enoplea</taxon>
        <taxon>Dorylaimia</taxon>
        <taxon>Trichinellida</taxon>
        <taxon>Trichinellidae</taxon>
        <taxon>Trichinella</taxon>
    </lineage>
</organism>